<organism evidence="2">
    <name type="scientific">Dissulfuribacter thermophilus</name>
    <dbReference type="NCBI Taxonomy" id="1156395"/>
    <lineage>
        <taxon>Bacteria</taxon>
        <taxon>Pseudomonadati</taxon>
        <taxon>Thermodesulfobacteriota</taxon>
        <taxon>Dissulfuribacteria</taxon>
        <taxon>Dissulfuribacterales</taxon>
        <taxon>Dissulfuribacteraceae</taxon>
        <taxon>Dissulfuribacter</taxon>
    </lineage>
</organism>
<gene>
    <name evidence="2" type="ORF">ENJ63_01910</name>
</gene>
<name>A0A7V2WSJ3_9BACT</name>
<keyword evidence="1" id="KW-1133">Transmembrane helix</keyword>
<feature type="transmembrane region" description="Helical" evidence="1">
    <location>
        <begin position="12"/>
        <end position="32"/>
    </location>
</feature>
<comment type="caution">
    <text evidence="2">The sequence shown here is derived from an EMBL/GenBank/DDBJ whole genome shotgun (WGS) entry which is preliminary data.</text>
</comment>
<accession>A0A7V2WSJ3</accession>
<evidence type="ECO:0000256" key="1">
    <source>
        <dbReference type="SAM" id="Phobius"/>
    </source>
</evidence>
<dbReference type="Proteomes" id="UP000885797">
    <property type="component" value="Unassembled WGS sequence"/>
</dbReference>
<protein>
    <submittedName>
        <fullName evidence="2">Uncharacterized protein</fullName>
    </submittedName>
</protein>
<dbReference type="EMBL" id="DRND01000160">
    <property type="protein sequence ID" value="HFC46617.1"/>
    <property type="molecule type" value="Genomic_DNA"/>
</dbReference>
<sequence length="468" mass="54342">MNGKREHQKKSFFVVGPLVLMLGVFFCVNLSWAHEFGWGSLDVRSNTQYLLHWSDGPNDELVSDDPNDQDIIEVLGIDATHTASGVSFSFLGKYQKDLDGTAFGSIYQDYVDVSSDDRQRFDAYYAYFEKDDLIDGIDMRIGRQYAYGAETVHFDGLYFRGEGIGADWFDFEVYGGAIVQLYSDLTQDGVGGVNLAFRPNRDLTLRLESVFYQNTSTEGSFYWRPMEDVKVRGRWALIDEHNRDWDVDIVGTCPMTNTTIGINVYKRYTVKVEDDFIYDFTYSVNENLSKDIKRLYLGRELGYIDYTLSLSQPIPHQEGLTAFARFTTRRLSHDSEEDLYNTNFYAWTLGFTMDNWWRFHGTKLTLGYTKWYEDRNDLYETESTSVFGDLTQEINEKFIVGAGFYYKTEDVNSLIEGEAAQQYYGLCRYRLGPEKWAELKYEYERDDYYREFGVSGINALTATINFSW</sequence>
<reference evidence="2" key="1">
    <citation type="journal article" date="2020" name="mSystems">
        <title>Genome- and Community-Level Interaction Insights into Carbon Utilization and Element Cycling Functions of Hydrothermarchaeota in Hydrothermal Sediment.</title>
        <authorList>
            <person name="Zhou Z."/>
            <person name="Liu Y."/>
            <person name="Xu W."/>
            <person name="Pan J."/>
            <person name="Luo Z.H."/>
            <person name="Li M."/>
        </authorList>
    </citation>
    <scope>NUCLEOTIDE SEQUENCE [LARGE SCALE GENOMIC DNA]</scope>
    <source>
        <strain evidence="2">HyVt-503</strain>
    </source>
</reference>
<keyword evidence="1" id="KW-0812">Transmembrane</keyword>
<dbReference type="AlphaFoldDB" id="A0A7V2WSJ3"/>
<proteinExistence type="predicted"/>
<evidence type="ECO:0000313" key="2">
    <source>
        <dbReference type="EMBL" id="HFC46617.1"/>
    </source>
</evidence>
<keyword evidence="1" id="KW-0472">Membrane</keyword>